<dbReference type="FunFam" id="1.10.510.10:FF:000571">
    <property type="entry name" value="Maternal embryonic leucine zipper kinase"/>
    <property type="match status" value="1"/>
</dbReference>
<dbReference type="PROSITE" id="PS50011">
    <property type="entry name" value="PROTEIN_KINASE_DOM"/>
    <property type="match status" value="1"/>
</dbReference>
<dbReference type="Pfam" id="PF00069">
    <property type="entry name" value="Pkinase"/>
    <property type="match status" value="1"/>
</dbReference>
<dbReference type="SUPFAM" id="SSF56112">
    <property type="entry name" value="Protein kinase-like (PK-like)"/>
    <property type="match status" value="1"/>
</dbReference>
<keyword evidence="5 11" id="KW-0418">Kinase</keyword>
<dbReference type="PANTHER" id="PTHR43895">
    <property type="entry name" value="CALCIUM/CALMODULIN-DEPENDENT PROTEIN KINASE KINASE-RELATED"/>
    <property type="match status" value="1"/>
</dbReference>
<dbReference type="VEuPathDB" id="FungiDB:GWK60_M02409"/>
<dbReference type="VEuPathDB" id="FungiDB:CAGL0M02519g"/>
<dbReference type="EC" id="2.7.11.1" evidence="1"/>
<protein>
    <recommendedName>
        <fullName evidence="1">non-specific serine/threonine protein kinase</fullName>
        <ecNumber evidence="1">2.7.11.1</ecNumber>
    </recommendedName>
</protein>
<proteinExistence type="predicted"/>
<evidence type="ECO:0000256" key="1">
    <source>
        <dbReference type="ARBA" id="ARBA00012513"/>
    </source>
</evidence>
<evidence type="ECO:0000256" key="2">
    <source>
        <dbReference type="ARBA" id="ARBA00022527"/>
    </source>
</evidence>
<dbReference type="GO" id="GO:0035861">
    <property type="term" value="C:site of double-strand break"/>
    <property type="evidence" value="ECO:0007669"/>
    <property type="project" value="TreeGrafter"/>
</dbReference>
<dbReference type="GO" id="GO:0004674">
    <property type="term" value="F:protein serine/threonine kinase activity"/>
    <property type="evidence" value="ECO:0007669"/>
    <property type="project" value="UniProtKB-KW"/>
</dbReference>
<dbReference type="PROSITE" id="PS00108">
    <property type="entry name" value="PROTEIN_KINASE_ST"/>
    <property type="match status" value="1"/>
</dbReference>
<reference evidence="11 12" key="1">
    <citation type="submission" date="2015-10" db="EMBL/GenBank/DDBJ databases">
        <title>Draft genomes sequences of Candida glabrata isolates 1A, 1B, 2A, 2B, 3A and 3B.</title>
        <authorList>
            <person name="Haavelsrud O.E."/>
            <person name="Gaustad P."/>
        </authorList>
    </citation>
    <scope>NUCLEOTIDE SEQUENCE [LARGE SCALE GENOMIC DNA]</scope>
    <source>
        <strain evidence="11">910700640</strain>
    </source>
</reference>
<name>A0A0W0CY57_CANGB</name>
<evidence type="ECO:0000256" key="8">
    <source>
        <dbReference type="ARBA" id="ARBA00048679"/>
    </source>
</evidence>
<evidence type="ECO:0000256" key="6">
    <source>
        <dbReference type="ARBA" id="ARBA00022840"/>
    </source>
</evidence>
<dbReference type="VEuPathDB" id="FungiDB:B1J91_M02519g"/>
<feature type="region of interest" description="Disordered" evidence="9">
    <location>
        <begin position="536"/>
        <end position="558"/>
    </location>
</feature>
<dbReference type="GO" id="GO:0000011">
    <property type="term" value="P:vacuole inheritance"/>
    <property type="evidence" value="ECO:0007669"/>
    <property type="project" value="EnsemblFungi"/>
</dbReference>
<comment type="catalytic activity">
    <reaction evidence="7">
        <text>L-threonyl-[protein] + ATP = O-phospho-L-threonyl-[protein] + ADP + H(+)</text>
        <dbReference type="Rhea" id="RHEA:46608"/>
        <dbReference type="Rhea" id="RHEA-COMP:11060"/>
        <dbReference type="Rhea" id="RHEA-COMP:11605"/>
        <dbReference type="ChEBI" id="CHEBI:15378"/>
        <dbReference type="ChEBI" id="CHEBI:30013"/>
        <dbReference type="ChEBI" id="CHEBI:30616"/>
        <dbReference type="ChEBI" id="CHEBI:61977"/>
        <dbReference type="ChEBI" id="CHEBI:456216"/>
        <dbReference type="EC" id="2.7.11.1"/>
    </reaction>
</comment>
<dbReference type="GO" id="GO:0007095">
    <property type="term" value="P:mitotic G2 DNA damage checkpoint signaling"/>
    <property type="evidence" value="ECO:0007669"/>
    <property type="project" value="TreeGrafter"/>
</dbReference>
<dbReference type="InterPro" id="IPR000719">
    <property type="entry name" value="Prot_kinase_dom"/>
</dbReference>
<feature type="domain" description="Protein kinase" evidence="10">
    <location>
        <begin position="48"/>
        <end position="330"/>
    </location>
</feature>
<comment type="caution">
    <text evidence="11">The sequence shown here is derived from an EMBL/GenBank/DDBJ whole genome shotgun (WGS) entry which is preliminary data.</text>
</comment>
<dbReference type="Gene3D" id="1.10.510.10">
    <property type="entry name" value="Transferase(Phosphotransferase) domain 1"/>
    <property type="match status" value="1"/>
</dbReference>
<dbReference type="GO" id="GO:0005737">
    <property type="term" value="C:cytoplasm"/>
    <property type="evidence" value="ECO:0007669"/>
    <property type="project" value="EnsemblFungi"/>
</dbReference>
<comment type="catalytic activity">
    <reaction evidence="8">
        <text>L-seryl-[protein] + ATP = O-phospho-L-seryl-[protein] + ADP + H(+)</text>
        <dbReference type="Rhea" id="RHEA:17989"/>
        <dbReference type="Rhea" id="RHEA-COMP:9863"/>
        <dbReference type="Rhea" id="RHEA-COMP:11604"/>
        <dbReference type="ChEBI" id="CHEBI:15378"/>
        <dbReference type="ChEBI" id="CHEBI:29999"/>
        <dbReference type="ChEBI" id="CHEBI:30616"/>
        <dbReference type="ChEBI" id="CHEBI:83421"/>
        <dbReference type="ChEBI" id="CHEBI:456216"/>
        <dbReference type="EC" id="2.7.11.1"/>
    </reaction>
</comment>
<feature type="compositionally biased region" description="Basic residues" evidence="9">
    <location>
        <begin position="478"/>
        <end position="487"/>
    </location>
</feature>
<keyword evidence="4" id="KW-0547">Nucleotide-binding</keyword>
<feature type="compositionally biased region" description="Basic and acidic residues" evidence="9">
    <location>
        <begin position="21"/>
        <end position="36"/>
    </location>
</feature>
<evidence type="ECO:0000256" key="3">
    <source>
        <dbReference type="ARBA" id="ARBA00022679"/>
    </source>
</evidence>
<keyword evidence="6" id="KW-0067">ATP-binding</keyword>
<feature type="region of interest" description="Disordered" evidence="9">
    <location>
        <begin position="447"/>
        <end position="497"/>
    </location>
</feature>
<dbReference type="EMBL" id="LLZZ01000106">
    <property type="protein sequence ID" value="KTB07953.1"/>
    <property type="molecule type" value="Genomic_DNA"/>
</dbReference>
<dbReference type="GO" id="GO:0005524">
    <property type="term" value="F:ATP binding"/>
    <property type="evidence" value="ECO:0007669"/>
    <property type="project" value="UniProtKB-KW"/>
</dbReference>
<evidence type="ECO:0000256" key="7">
    <source>
        <dbReference type="ARBA" id="ARBA00047899"/>
    </source>
</evidence>
<dbReference type="SMART" id="SM00220">
    <property type="entry name" value="S_TKc"/>
    <property type="match status" value="1"/>
</dbReference>
<feature type="compositionally biased region" description="Basic and acidic residues" evidence="9">
    <location>
        <begin position="447"/>
        <end position="469"/>
    </location>
</feature>
<evidence type="ECO:0000256" key="9">
    <source>
        <dbReference type="SAM" id="MobiDB-lite"/>
    </source>
</evidence>
<dbReference type="GO" id="GO:0005634">
    <property type="term" value="C:nucleus"/>
    <property type="evidence" value="ECO:0007669"/>
    <property type="project" value="TreeGrafter"/>
</dbReference>
<sequence>MTASKRHTYYGGGSISYERTNNSEHDKTQRPQDHQGPKHRKHVTFGPYVIGATLGEGEFGKVKLAWSKSAYQQCDNTEGNTGNKPMTFKVPKQVAIKLIKRDFITKDPSKETKIYREINALKHLSHPNIVKLEEVLQNSKYIGIVLEYAAGGEFYKFIQRKRRLKENHACRLFSQLISAVHYIHSKGLVHRDLKLENLLLDNEENLIITDFGFVNEFLRQNGMMKTSCGSPCYAAPELVVSNRPYDARKADTWSCGIILFAMLAGYLPWDDDPKNPDGHDISRLYNYILSTPLKFPEYINPVPRDLLRKILVIDPKKRINIRSIEKHPWLESHSTFLSITPDEWDRLSNTKNIYRKSKPQFYPNKRPGSTYSNYSSGSKDNKRDSLIIDSALVSLPVPPKEFQSHILARPSSLVVESRYSPLGKRNGHNRSNSAASAALQAVFDASERESLKSVDSKPRSRSNDHKDIIEGIQPQKHAFVKPSRKVRPTSMQAPGSSYIHHGNFEGLHELMKRDNSTASSHQTSISSEARIFDASPTLIPDVTKSPSSSTGNSPKLLPRKSFTVSKPLLDLKFASADIIKANESTDSLSKRIHDQIYEVEHPRQRRHSYRYSGIISDLIFGTLSEEGEINTFENKDHKSDAEESEMTISESKLDSVSICSQQSNIHRNISKQTSSVSLLRTTSNHSTNNLNVGSRTYGRAELYDKRHLRQIPSNTLNQINAPGNTHRNSAIYSEDDKRKSTAKRVFEFFKRRSMRV</sequence>
<dbReference type="GO" id="GO:0045033">
    <property type="term" value="P:peroxisome inheritance"/>
    <property type="evidence" value="ECO:0007669"/>
    <property type="project" value="EnsemblFungi"/>
</dbReference>
<feature type="region of interest" description="Disordered" evidence="9">
    <location>
        <begin position="1"/>
        <end position="42"/>
    </location>
</feature>
<dbReference type="Proteomes" id="UP000054886">
    <property type="component" value="Unassembled WGS sequence"/>
</dbReference>
<dbReference type="PANTHER" id="PTHR43895:SF32">
    <property type="entry name" value="SERINE_THREONINE-PROTEIN KINASE CHK1"/>
    <property type="match status" value="1"/>
</dbReference>
<dbReference type="InterPro" id="IPR008271">
    <property type="entry name" value="Ser/Thr_kinase_AS"/>
</dbReference>
<evidence type="ECO:0000313" key="12">
    <source>
        <dbReference type="Proteomes" id="UP000054886"/>
    </source>
</evidence>
<gene>
    <name evidence="11" type="ORF">AO440_003965</name>
</gene>
<organism evidence="11 12">
    <name type="scientific">Candida glabrata</name>
    <name type="common">Yeast</name>
    <name type="synonym">Torulopsis glabrata</name>
    <dbReference type="NCBI Taxonomy" id="5478"/>
    <lineage>
        <taxon>Eukaryota</taxon>
        <taxon>Fungi</taxon>
        <taxon>Dikarya</taxon>
        <taxon>Ascomycota</taxon>
        <taxon>Saccharomycotina</taxon>
        <taxon>Saccharomycetes</taxon>
        <taxon>Saccharomycetales</taxon>
        <taxon>Saccharomycetaceae</taxon>
        <taxon>Nakaseomyces</taxon>
    </lineage>
</organism>
<evidence type="ECO:0000259" key="10">
    <source>
        <dbReference type="PROSITE" id="PS50011"/>
    </source>
</evidence>
<keyword evidence="3" id="KW-0808">Transferase</keyword>
<evidence type="ECO:0000313" key="11">
    <source>
        <dbReference type="EMBL" id="KTB07953.1"/>
    </source>
</evidence>
<dbReference type="InterPro" id="IPR011009">
    <property type="entry name" value="Kinase-like_dom_sf"/>
</dbReference>
<feature type="compositionally biased region" description="Polar residues" evidence="9">
    <location>
        <begin position="544"/>
        <end position="553"/>
    </location>
</feature>
<evidence type="ECO:0000256" key="4">
    <source>
        <dbReference type="ARBA" id="ARBA00022741"/>
    </source>
</evidence>
<keyword evidence="2" id="KW-0723">Serine/threonine-protein kinase</keyword>
<dbReference type="AlphaFoldDB" id="A0A0W0CY57"/>
<dbReference type="VEuPathDB" id="FungiDB:GVI51_M02409"/>
<accession>A0A0W0CY57</accession>
<feature type="region of interest" description="Disordered" evidence="9">
    <location>
        <begin position="355"/>
        <end position="380"/>
    </location>
</feature>
<feature type="compositionally biased region" description="Polar residues" evidence="9">
    <location>
        <begin position="367"/>
        <end position="378"/>
    </location>
</feature>
<evidence type="ECO:0000256" key="5">
    <source>
        <dbReference type="ARBA" id="ARBA00022777"/>
    </source>
</evidence>